<sequence length="475" mass="51355">MKRLRQVLAGASVLAGVMAGGMAAAQEVAPRPDQLAYRALYKEMVETDTSITTGSCTLLADKIEKHLREAGYGDADITRFAVPEHPKEGGLVVILPGTSKTLKPILLLGHLDVVVAKREDWTRNPYEFIEEGGYFYGRGTSDMKAMDAIWVDMMMRFKKDGTKLKRTLKLALTCGEETSWAFNGAQWLTQNKRELIDAEFALNEGGGGRTDGAGGKVVVQNLHVGEKTPVNFRIEATNPGGHSSIPIPDNAIYELSDALVRIRAFDFPLMMTDTTRAFFAKAGAARDDAMGKAMVAIAGNPADKEAEKLLNTDRSYHSMLRTTCVATLLDGGHANNALPQRAGANINCRIFPGVPAEEVRKTLEKVIADPKMTVVRVDNRGPEASPPPLDPRIVKPAEKLVAKYYPGVPLVPVMSTGATDGVFLEAVGIPSYGPPGLYGNPDGNGAHGLNERSIVKAVYTGRDMLTELVKEYASR</sequence>
<dbReference type="PROSITE" id="PS00758">
    <property type="entry name" value="ARGE_DAPE_CPG2_1"/>
    <property type="match status" value="1"/>
</dbReference>
<dbReference type="PROSITE" id="PS00759">
    <property type="entry name" value="ARGE_DAPE_CPG2_2"/>
    <property type="match status" value="1"/>
</dbReference>
<dbReference type="NCBIfam" id="NF006596">
    <property type="entry name" value="PRK09133.1"/>
    <property type="match status" value="1"/>
</dbReference>
<comment type="caution">
    <text evidence="8">The sequence shown here is derived from an EMBL/GenBank/DDBJ whole genome shotgun (WGS) entry which is preliminary data.</text>
</comment>
<proteinExistence type="inferred from homology"/>
<accession>A0A437NDC2</accession>
<dbReference type="RefSeq" id="WP_127705752.1">
    <property type="nucleotide sequence ID" value="NZ_SACO01000001.1"/>
</dbReference>
<dbReference type="InterPro" id="IPR011650">
    <property type="entry name" value="Peptidase_M20_dimer"/>
</dbReference>
<dbReference type="PANTHER" id="PTHR45962">
    <property type="entry name" value="N-FATTY-ACYL-AMINO ACID SYNTHASE/HYDROLASE PM20D1"/>
    <property type="match status" value="1"/>
</dbReference>
<keyword evidence="3" id="KW-0479">Metal-binding</keyword>
<dbReference type="AlphaFoldDB" id="A0A437NDC2"/>
<dbReference type="SUPFAM" id="SSF55031">
    <property type="entry name" value="Bacterial exopeptidase dimerisation domain"/>
    <property type="match status" value="1"/>
</dbReference>
<dbReference type="OrthoDB" id="9809784at2"/>
<evidence type="ECO:0000313" key="8">
    <source>
        <dbReference type="EMBL" id="RVU07933.1"/>
    </source>
</evidence>
<evidence type="ECO:0000313" key="9">
    <source>
        <dbReference type="Proteomes" id="UP000282837"/>
    </source>
</evidence>
<evidence type="ECO:0000256" key="2">
    <source>
        <dbReference type="ARBA" id="ARBA00022670"/>
    </source>
</evidence>
<keyword evidence="2" id="KW-0645">Protease</keyword>
<reference evidence="8 9" key="1">
    <citation type="submission" date="2019-01" db="EMBL/GenBank/DDBJ databases">
        <authorList>
            <person name="Chen W.-M."/>
        </authorList>
    </citation>
    <scope>NUCLEOTIDE SEQUENCE [LARGE SCALE GENOMIC DNA]</scope>
    <source>
        <strain evidence="8 9">FSY-9</strain>
    </source>
</reference>
<evidence type="ECO:0000256" key="1">
    <source>
        <dbReference type="ARBA" id="ARBA00006247"/>
    </source>
</evidence>
<dbReference type="GO" id="GO:0051603">
    <property type="term" value="P:proteolysis involved in protein catabolic process"/>
    <property type="evidence" value="ECO:0007669"/>
    <property type="project" value="TreeGrafter"/>
</dbReference>
<dbReference type="Gene3D" id="3.30.70.360">
    <property type="match status" value="1"/>
</dbReference>
<dbReference type="GO" id="GO:0004180">
    <property type="term" value="F:carboxypeptidase activity"/>
    <property type="evidence" value="ECO:0007669"/>
    <property type="project" value="TreeGrafter"/>
</dbReference>
<name>A0A437NDC2_9SPHN</name>
<dbReference type="InterPro" id="IPR036264">
    <property type="entry name" value="Bact_exopeptidase_dim_dom"/>
</dbReference>
<evidence type="ECO:0000256" key="5">
    <source>
        <dbReference type="ARBA" id="ARBA00022833"/>
    </source>
</evidence>
<feature type="chain" id="PRO_5019184565" evidence="6">
    <location>
        <begin position="26"/>
        <end position="475"/>
    </location>
</feature>
<evidence type="ECO:0000256" key="3">
    <source>
        <dbReference type="ARBA" id="ARBA00022723"/>
    </source>
</evidence>
<keyword evidence="6" id="KW-0732">Signal</keyword>
<dbReference type="SUPFAM" id="SSF53187">
    <property type="entry name" value="Zn-dependent exopeptidases"/>
    <property type="match status" value="1"/>
</dbReference>
<dbReference type="InterPro" id="IPR047177">
    <property type="entry name" value="Pept_M20A"/>
</dbReference>
<evidence type="ECO:0000256" key="6">
    <source>
        <dbReference type="SAM" id="SignalP"/>
    </source>
</evidence>
<evidence type="ECO:0000259" key="7">
    <source>
        <dbReference type="Pfam" id="PF07687"/>
    </source>
</evidence>
<dbReference type="EMBL" id="SACO01000001">
    <property type="protein sequence ID" value="RVU07933.1"/>
    <property type="molecule type" value="Genomic_DNA"/>
</dbReference>
<dbReference type="InterPro" id="IPR002933">
    <property type="entry name" value="Peptidase_M20"/>
</dbReference>
<comment type="similarity">
    <text evidence="1">Belongs to the peptidase M20A family.</text>
</comment>
<dbReference type="PANTHER" id="PTHR45962:SF1">
    <property type="entry name" value="N-FATTY-ACYL-AMINO ACID SYNTHASE_HYDROLASE PM20D1"/>
    <property type="match status" value="1"/>
</dbReference>
<gene>
    <name evidence="8" type="ORF">EOE18_02350</name>
</gene>
<keyword evidence="4 8" id="KW-0378">Hydrolase</keyword>
<keyword evidence="5" id="KW-0862">Zinc</keyword>
<dbReference type="GO" id="GO:0046872">
    <property type="term" value="F:metal ion binding"/>
    <property type="evidence" value="ECO:0007669"/>
    <property type="project" value="UniProtKB-KW"/>
</dbReference>
<keyword evidence="9" id="KW-1185">Reference proteome</keyword>
<dbReference type="Gene3D" id="3.40.630.10">
    <property type="entry name" value="Zn peptidases"/>
    <property type="match status" value="1"/>
</dbReference>
<feature type="signal peptide" evidence="6">
    <location>
        <begin position="1"/>
        <end position="25"/>
    </location>
</feature>
<feature type="domain" description="Peptidase M20 dimerisation" evidence="7">
    <location>
        <begin position="225"/>
        <end position="369"/>
    </location>
</feature>
<evidence type="ECO:0000256" key="4">
    <source>
        <dbReference type="ARBA" id="ARBA00022801"/>
    </source>
</evidence>
<protein>
    <submittedName>
        <fullName evidence="8">M20/M25/M40 family metallo-hydrolase</fullName>
    </submittedName>
</protein>
<organism evidence="8 9">
    <name type="scientific">Novosphingobium umbonatum</name>
    <dbReference type="NCBI Taxonomy" id="1908524"/>
    <lineage>
        <taxon>Bacteria</taxon>
        <taxon>Pseudomonadati</taxon>
        <taxon>Pseudomonadota</taxon>
        <taxon>Alphaproteobacteria</taxon>
        <taxon>Sphingomonadales</taxon>
        <taxon>Sphingomonadaceae</taxon>
        <taxon>Novosphingobium</taxon>
    </lineage>
</organism>
<dbReference type="Pfam" id="PF01546">
    <property type="entry name" value="Peptidase_M20"/>
    <property type="match status" value="1"/>
</dbReference>
<dbReference type="InterPro" id="IPR001261">
    <property type="entry name" value="ArgE/DapE_CS"/>
</dbReference>
<dbReference type="Proteomes" id="UP000282837">
    <property type="component" value="Unassembled WGS sequence"/>
</dbReference>
<dbReference type="Pfam" id="PF07687">
    <property type="entry name" value="M20_dimer"/>
    <property type="match status" value="1"/>
</dbReference>
<dbReference type="Gene3D" id="1.10.150.900">
    <property type="match status" value="1"/>
</dbReference>